<comment type="caution">
    <text evidence="1">The sequence shown here is derived from an EMBL/GenBank/DDBJ whole genome shotgun (WGS) entry which is preliminary data.</text>
</comment>
<evidence type="ECO:0008006" key="3">
    <source>
        <dbReference type="Google" id="ProtNLM"/>
    </source>
</evidence>
<protein>
    <recommendedName>
        <fullName evidence="3">Secreted protein</fullName>
    </recommendedName>
</protein>
<organism evidence="1 2">
    <name type="scientific">Herbaspirillum rhizosphaerae</name>
    <dbReference type="NCBI Taxonomy" id="346179"/>
    <lineage>
        <taxon>Bacteria</taxon>
        <taxon>Pseudomonadati</taxon>
        <taxon>Pseudomonadota</taxon>
        <taxon>Betaproteobacteria</taxon>
        <taxon>Burkholderiales</taxon>
        <taxon>Oxalobacteraceae</taxon>
        <taxon>Herbaspirillum</taxon>
    </lineage>
</organism>
<evidence type="ECO:0000313" key="1">
    <source>
        <dbReference type="EMBL" id="MFL9877800.1"/>
    </source>
</evidence>
<proteinExistence type="predicted"/>
<reference evidence="1 2" key="1">
    <citation type="journal article" date="2024" name="Chem. Sci.">
        <title>Discovery of megapolipeptins by genome mining of a Burkholderiales bacteria collection.</title>
        <authorList>
            <person name="Paulo B.S."/>
            <person name="Recchia M.J.J."/>
            <person name="Lee S."/>
            <person name="Fergusson C.H."/>
            <person name="Romanowski S.B."/>
            <person name="Hernandez A."/>
            <person name="Krull N."/>
            <person name="Liu D.Y."/>
            <person name="Cavanagh H."/>
            <person name="Bos A."/>
            <person name="Gray C.A."/>
            <person name="Murphy B.T."/>
            <person name="Linington R.G."/>
            <person name="Eustaquio A.S."/>
        </authorList>
    </citation>
    <scope>NUCLEOTIDE SEQUENCE [LARGE SCALE GENOMIC DNA]</scope>
    <source>
        <strain evidence="1 2">RL21-008-BIB-B</strain>
    </source>
</reference>
<dbReference type="RefSeq" id="WP_408166308.1">
    <property type="nucleotide sequence ID" value="NZ_JAQQFR010000003.1"/>
</dbReference>
<dbReference type="Proteomes" id="UP001629214">
    <property type="component" value="Unassembled WGS sequence"/>
</dbReference>
<name>A0ABW8Z5M2_9BURK</name>
<evidence type="ECO:0000313" key="2">
    <source>
        <dbReference type="Proteomes" id="UP001629214"/>
    </source>
</evidence>
<accession>A0ABW8Z5M2</accession>
<dbReference type="EMBL" id="JAQQFR010000003">
    <property type="protein sequence ID" value="MFL9877800.1"/>
    <property type="molecule type" value="Genomic_DNA"/>
</dbReference>
<sequence length="234" mass="24445">MHSLRALSAIAVIRAIAVAVGSYSISAYALPPVPEDVPPPPPSGQLTSVSMVIPPVAQGQVKRMLINPYGEVDGLRLEDGTIVKFPPHMSNALADSVKPGQMVRVLGRSEARGTVKADAIINLATSQTVFDQPPAVGDGRPLPPHLRAQTLRTQKAEGRIDAVLTGPRGEANGVILTNGSIVRFPSESLRLSMQQGAPFAASGLGTSNAYGTSLEAVSVGTSLSTLQPIYDRLP</sequence>
<keyword evidence="2" id="KW-1185">Reference proteome</keyword>
<gene>
    <name evidence="1" type="ORF">PQR63_05390</name>
</gene>